<keyword evidence="2" id="KW-1185">Reference proteome</keyword>
<dbReference type="RefSeq" id="WP_080040372.1">
    <property type="nucleotide sequence ID" value="NZ_CP017717.1"/>
</dbReference>
<dbReference type="AlphaFoldDB" id="A0A1V0A1U8"/>
<dbReference type="STRING" id="1909395.BKM31_24320"/>
<organism evidence="1 2">
    <name type="scientific">[Actinomadura] parvosata subsp. kistnae</name>
    <dbReference type="NCBI Taxonomy" id="1909395"/>
    <lineage>
        <taxon>Bacteria</taxon>
        <taxon>Bacillati</taxon>
        <taxon>Actinomycetota</taxon>
        <taxon>Actinomycetes</taxon>
        <taxon>Streptosporangiales</taxon>
        <taxon>Streptosporangiaceae</taxon>
        <taxon>Nonomuraea</taxon>
    </lineage>
</organism>
<dbReference type="Proteomes" id="UP000190797">
    <property type="component" value="Chromosome"/>
</dbReference>
<accession>A0A1V0A1U8</accession>
<reference evidence="2" key="1">
    <citation type="journal article" date="2017" name="Med. Chem. Commun.">
        <title>Nonomuraea sp. ATCC 55076 harbours the largest actinomycete chromosome to date and the kistamicin biosynthetic gene cluster.</title>
        <authorList>
            <person name="Nazari B."/>
            <person name="Forneris C.C."/>
            <person name="Gibson M.I."/>
            <person name="Moon K."/>
            <person name="Schramma K.R."/>
            <person name="Seyedsayamdost M.R."/>
        </authorList>
    </citation>
    <scope>NUCLEOTIDE SEQUENCE [LARGE SCALE GENOMIC DNA]</scope>
    <source>
        <strain evidence="2">ATCC 55076</strain>
    </source>
</reference>
<evidence type="ECO:0000313" key="2">
    <source>
        <dbReference type="Proteomes" id="UP000190797"/>
    </source>
</evidence>
<dbReference type="EMBL" id="CP017717">
    <property type="protein sequence ID" value="AQZ64174.1"/>
    <property type="molecule type" value="Genomic_DNA"/>
</dbReference>
<gene>
    <name evidence="1" type="ORF">BKM31_24320</name>
</gene>
<evidence type="ECO:0000313" key="1">
    <source>
        <dbReference type="EMBL" id="AQZ64174.1"/>
    </source>
</evidence>
<proteinExistence type="predicted"/>
<dbReference type="OrthoDB" id="4247246at2"/>
<dbReference type="KEGG" id="noa:BKM31_24320"/>
<sequence length="114" mass="11863">MPELQGEVVLTPVLGSFQDATLRVRVLDVTEADAPAGTLAELTLPALSYDGNGERRVPFSLPSPAWDPRRTVIVTAHLDRSGSGAVEAGDALTTSAEPASQKRLTLALTPVTGG</sequence>
<name>A0A1V0A1U8_9ACTN</name>
<protein>
    <submittedName>
        <fullName evidence="1">Uncharacterized protein</fullName>
    </submittedName>
</protein>